<dbReference type="Pfam" id="PF00026">
    <property type="entry name" value="Asp"/>
    <property type="match status" value="1"/>
</dbReference>
<feature type="domain" description="Peptidase A1" evidence="5">
    <location>
        <begin position="87"/>
        <end position="416"/>
    </location>
</feature>
<keyword evidence="4" id="KW-0732">Signal</keyword>
<dbReference type="CDD" id="cd05471">
    <property type="entry name" value="pepsin_like"/>
    <property type="match status" value="1"/>
</dbReference>
<proteinExistence type="inferred from homology"/>
<keyword evidence="3" id="KW-0378">Hydrolase</keyword>
<dbReference type="Gene3D" id="2.40.70.10">
    <property type="entry name" value="Acid Proteases"/>
    <property type="match status" value="2"/>
</dbReference>
<comment type="caution">
    <text evidence="6">The sequence shown here is derived from an EMBL/GenBank/DDBJ whole genome shotgun (WGS) entry which is preliminary data.</text>
</comment>
<evidence type="ECO:0000256" key="3">
    <source>
        <dbReference type="RuleBase" id="RU000454"/>
    </source>
</evidence>
<keyword evidence="7" id="KW-1185">Reference proteome</keyword>
<dbReference type="PANTHER" id="PTHR47966">
    <property type="entry name" value="BETA-SITE APP-CLEAVING ENZYME, ISOFORM A-RELATED"/>
    <property type="match status" value="1"/>
</dbReference>
<dbReference type="InterPro" id="IPR001969">
    <property type="entry name" value="Aspartic_peptidase_AS"/>
</dbReference>
<dbReference type="InterPro" id="IPR001461">
    <property type="entry name" value="Aspartic_peptidase_A1"/>
</dbReference>
<dbReference type="PROSITE" id="PS51767">
    <property type="entry name" value="PEPTIDASE_A1"/>
    <property type="match status" value="1"/>
</dbReference>
<protein>
    <submittedName>
        <fullName evidence="6">Family A1 protease</fullName>
    </submittedName>
</protein>
<sequence length="426" mass="44262">MAPARSFSIVVLFTFCVSNFPTLVGALSPAPFVVPIQRLVNSSTTGHNLVKAGQARFQAFNQIRSQGNGNPRELAALAPPAASLTDQIVTFTINPVIDGQNFSLIVDTGSSNTWPGLRKIKVGANPANRLQTPISLDLFEVTYGSGAVFGQETGETVSIVPGLVVENQSLGEAIESEGFDGVDGIMGFGPVGLTQGTLPLNPLATISTVMDNLVAQGTIPNETLGVFLAPTTEEDQVNGELSFGGIDTSQTTGPMSFFQSTLPFWAISQSVIFGSTTIMNTTTCVVDTGTTLVLLPDDTVTAYQNLTGATLDSTTGLLSITEAQLESLQTLSFVGTDIDGNTQHFDLTPNAQLFPRAFNTEIGGSADGIFLIVASSGSTAASSVGCIMGQTFLQRTYSAFVTPSGNPGGAGTVGFATTPFTDATTN</sequence>
<accession>A0ABQ8QQ84</accession>
<feature type="signal peptide" evidence="4">
    <location>
        <begin position="1"/>
        <end position="26"/>
    </location>
</feature>
<dbReference type="Proteomes" id="UP001163828">
    <property type="component" value="Unassembled WGS sequence"/>
</dbReference>
<feature type="chain" id="PRO_5045200951" evidence="4">
    <location>
        <begin position="27"/>
        <end position="426"/>
    </location>
</feature>
<dbReference type="PANTHER" id="PTHR47966:SF51">
    <property type="entry name" value="BETA-SITE APP-CLEAVING ENZYME, ISOFORM A-RELATED"/>
    <property type="match status" value="1"/>
</dbReference>
<evidence type="ECO:0000256" key="4">
    <source>
        <dbReference type="SAM" id="SignalP"/>
    </source>
</evidence>
<evidence type="ECO:0000313" key="7">
    <source>
        <dbReference type="Proteomes" id="UP001163828"/>
    </source>
</evidence>
<reference evidence="6" key="1">
    <citation type="submission" date="2022-08" db="EMBL/GenBank/DDBJ databases">
        <authorList>
            <consortium name="DOE Joint Genome Institute"/>
            <person name="Min B."/>
            <person name="Riley R."/>
            <person name="Sierra-Patev S."/>
            <person name="Naranjo-Ortiz M."/>
            <person name="Looney B."/>
            <person name="Konkel Z."/>
            <person name="Slot J.C."/>
            <person name="Sakamoto Y."/>
            <person name="Steenwyk J.L."/>
            <person name="Rokas A."/>
            <person name="Carro J."/>
            <person name="Camarero S."/>
            <person name="Ferreira P."/>
            <person name="Molpeceres G."/>
            <person name="Ruiz-Duenas F.J."/>
            <person name="Serrano A."/>
            <person name="Henrissat B."/>
            <person name="Drula E."/>
            <person name="Hughes K.W."/>
            <person name="Mata J.L."/>
            <person name="Ishikawa N.K."/>
            <person name="Vargas-Isla R."/>
            <person name="Ushijima S."/>
            <person name="Smith C.A."/>
            <person name="Ahrendt S."/>
            <person name="Andreopoulos W."/>
            <person name="He G."/>
            <person name="Labutti K."/>
            <person name="Lipzen A."/>
            <person name="Ng V."/>
            <person name="Sandor L."/>
            <person name="Barry K."/>
            <person name="Martinez A.T."/>
            <person name="Xiao Y."/>
            <person name="Gibbons J.G."/>
            <person name="Terashima K."/>
            <person name="Hibbett D.S."/>
            <person name="Grigoriev I.V."/>
        </authorList>
    </citation>
    <scope>NUCLEOTIDE SEQUENCE</scope>
    <source>
        <strain evidence="6">TFB10827</strain>
    </source>
</reference>
<dbReference type="InterPro" id="IPR034164">
    <property type="entry name" value="Pepsin-like_dom"/>
</dbReference>
<dbReference type="PROSITE" id="PS00141">
    <property type="entry name" value="ASP_PROTEASE"/>
    <property type="match status" value="1"/>
</dbReference>
<organism evidence="6 7">
    <name type="scientific">Lentinula boryana</name>
    <dbReference type="NCBI Taxonomy" id="40481"/>
    <lineage>
        <taxon>Eukaryota</taxon>
        <taxon>Fungi</taxon>
        <taxon>Dikarya</taxon>
        <taxon>Basidiomycota</taxon>
        <taxon>Agaricomycotina</taxon>
        <taxon>Agaricomycetes</taxon>
        <taxon>Agaricomycetidae</taxon>
        <taxon>Agaricales</taxon>
        <taxon>Marasmiineae</taxon>
        <taxon>Omphalotaceae</taxon>
        <taxon>Lentinula</taxon>
    </lineage>
</organism>
<evidence type="ECO:0000313" key="6">
    <source>
        <dbReference type="EMBL" id="KAJ4000682.1"/>
    </source>
</evidence>
<keyword evidence="3 6" id="KW-0645">Protease</keyword>
<dbReference type="EMBL" id="MU790518">
    <property type="protein sequence ID" value="KAJ4000682.1"/>
    <property type="molecule type" value="Genomic_DNA"/>
</dbReference>
<name>A0ABQ8QQ84_9AGAR</name>
<gene>
    <name evidence="6" type="ORF">F5050DRAFT_1803878</name>
</gene>
<dbReference type="InterPro" id="IPR033121">
    <property type="entry name" value="PEPTIDASE_A1"/>
</dbReference>
<dbReference type="SUPFAM" id="SSF50630">
    <property type="entry name" value="Acid proteases"/>
    <property type="match status" value="1"/>
</dbReference>
<evidence type="ECO:0000256" key="2">
    <source>
        <dbReference type="ARBA" id="ARBA00022750"/>
    </source>
</evidence>
<comment type="similarity">
    <text evidence="1 3">Belongs to the peptidase A1 family.</text>
</comment>
<dbReference type="GO" id="GO:0006508">
    <property type="term" value="P:proteolysis"/>
    <property type="evidence" value="ECO:0007669"/>
    <property type="project" value="UniProtKB-KW"/>
</dbReference>
<dbReference type="InterPro" id="IPR021109">
    <property type="entry name" value="Peptidase_aspartic_dom_sf"/>
</dbReference>
<dbReference type="GO" id="GO:0008233">
    <property type="term" value="F:peptidase activity"/>
    <property type="evidence" value="ECO:0007669"/>
    <property type="project" value="UniProtKB-KW"/>
</dbReference>
<evidence type="ECO:0000256" key="1">
    <source>
        <dbReference type="ARBA" id="ARBA00007447"/>
    </source>
</evidence>
<dbReference type="PRINTS" id="PR00792">
    <property type="entry name" value="PEPSIN"/>
</dbReference>
<evidence type="ECO:0000259" key="5">
    <source>
        <dbReference type="PROSITE" id="PS51767"/>
    </source>
</evidence>
<keyword evidence="2 3" id="KW-0064">Aspartyl protease</keyword>